<comment type="subcellular location">
    <subcellularLocation>
        <location evidence="1">Cell membrane</location>
        <topology evidence="1">Multi-pass membrane protein</topology>
    </subcellularLocation>
</comment>
<feature type="transmembrane region" description="Helical" evidence="8">
    <location>
        <begin position="589"/>
        <end position="607"/>
    </location>
</feature>
<dbReference type="Proteomes" id="UP000466730">
    <property type="component" value="Unassembled WGS sequence"/>
</dbReference>
<dbReference type="InterPro" id="IPR006686">
    <property type="entry name" value="MscS_channel_CS"/>
</dbReference>
<feature type="transmembrane region" description="Helical" evidence="8">
    <location>
        <begin position="285"/>
        <end position="308"/>
    </location>
</feature>
<feature type="domain" description="Mechanosensitive ion channel MscS C-terminal" evidence="13">
    <location>
        <begin position="681"/>
        <end position="761"/>
    </location>
</feature>
<dbReference type="AlphaFoldDB" id="A0A844BI01"/>
<feature type="transmembrane region" description="Helical" evidence="8">
    <location>
        <begin position="360"/>
        <end position="380"/>
    </location>
</feature>
<dbReference type="InterPro" id="IPR006685">
    <property type="entry name" value="MscS_channel_2nd"/>
</dbReference>
<keyword evidence="9" id="KW-0732">Signal</keyword>
<evidence type="ECO:0000313" key="15">
    <source>
        <dbReference type="Proteomes" id="UP000466730"/>
    </source>
</evidence>
<evidence type="ECO:0000259" key="10">
    <source>
        <dbReference type="Pfam" id="PF00924"/>
    </source>
</evidence>
<dbReference type="RefSeq" id="WP_153749470.1">
    <property type="nucleotide sequence ID" value="NZ_BAAADI010000055.1"/>
</dbReference>
<dbReference type="PROSITE" id="PS01246">
    <property type="entry name" value="UPF0003"/>
    <property type="match status" value="1"/>
</dbReference>
<feature type="transmembrane region" description="Helical" evidence="8">
    <location>
        <begin position="209"/>
        <end position="226"/>
    </location>
</feature>
<dbReference type="PANTHER" id="PTHR30347:SF1">
    <property type="entry name" value="MECHANOSENSITIVE CHANNEL MSCK"/>
    <property type="match status" value="1"/>
</dbReference>
<dbReference type="Gene3D" id="2.30.30.60">
    <property type="match status" value="1"/>
</dbReference>
<feature type="transmembrane region" description="Helical" evidence="8">
    <location>
        <begin position="247"/>
        <end position="273"/>
    </location>
</feature>
<dbReference type="GO" id="GO:0008381">
    <property type="term" value="F:mechanosensitive monoatomic ion channel activity"/>
    <property type="evidence" value="ECO:0007669"/>
    <property type="project" value="UniProtKB-ARBA"/>
</dbReference>
<evidence type="ECO:0000259" key="13">
    <source>
        <dbReference type="Pfam" id="PF21082"/>
    </source>
</evidence>
<sequence length="826" mass="88473">MTRLVRVFALVLLAALAAPGLAPPGLAQQSAPAAEDATLDLGAWEQLASRAEQALASGRDSDAALAELRAQLVDWRTRLLTAQGTNAARIKTLRDQIAALGPAPPEGETEPAEIAARRAELNRQLADMQAPALRAVEAHSRADGLIREIDAVIRERQTSKLLELGPMPFNPTNWAMGAEALRQTGMAMFVELAEAWTTPAGRDTFREDLPVTILFLAMAGVLLARGRRWMEQLSDRLIHTSRSRGRTVFSSLLSLGQIVLPTLGLVLLVAALRSTGLAGDRVSEVLAAIPILGLTFFTARWLGGRVFADHSVSRRLFDLPPERMTEARFHAKGMGFVIVLAGLLGLLGEIGDFPREARTVLGLPLVVAGGLLLIRVGQILRAQARIVPEGDQTRPYRNRVIGLIGRAAIGFGLLGPVLGAIGYKEAADFLTYPPILTLALLGLLMVLQRFVGDLYALLIGQDDSESASDALIPVLIGLMLAVLALPVLALIWGARVADLTEIWARFTTGFALGDTRISPADFLTFAIVFAIGYGLTRLVQGTLRTTVLPKTRIDPGGQTAIVSGLGYVGIFLAALVAITTAGIDLSSLAIVAGALSVGIGFGLRTVVENFVSGIILLIERPISQGDWIEVGGVMGTVQDISVRSTRIQTFDWTDVIVPNADLISGRVTNWTRQNLTGRVILKVGVAYGSDTRKVERVLREIGEAHPLAMINPPPSVVFQGFGSDALEFELRVVLRDINYGLSVRTELNHEIARRFTEEGIDLPFAQRDIWLRNPEVLVGLLGPAAAAQGPAPPPPPRQEDEPQPEPQDDLGDGPEDAGGPDSGGPR</sequence>
<dbReference type="Pfam" id="PF12794">
    <property type="entry name" value="MscS_TM"/>
    <property type="match status" value="1"/>
</dbReference>
<evidence type="ECO:0000313" key="14">
    <source>
        <dbReference type="EMBL" id="MRH22189.1"/>
    </source>
</evidence>
<comment type="similarity">
    <text evidence="2">Belongs to the MscS (TC 1.A.23) family.</text>
</comment>
<keyword evidence="5 8" id="KW-1133">Transmembrane helix</keyword>
<evidence type="ECO:0000256" key="4">
    <source>
        <dbReference type="ARBA" id="ARBA00022692"/>
    </source>
</evidence>
<dbReference type="InterPro" id="IPR025692">
    <property type="entry name" value="MscS_IM_dom1"/>
</dbReference>
<protein>
    <submittedName>
        <fullName evidence="14">DUF3772 domain-containing protein</fullName>
    </submittedName>
</protein>
<dbReference type="InterPro" id="IPR023408">
    <property type="entry name" value="MscS_beta-dom_sf"/>
</dbReference>
<dbReference type="Gene3D" id="3.30.70.100">
    <property type="match status" value="1"/>
</dbReference>
<feature type="transmembrane region" description="Helical" evidence="8">
    <location>
        <begin position="560"/>
        <end position="583"/>
    </location>
</feature>
<feature type="signal peptide" evidence="9">
    <location>
        <begin position="1"/>
        <end position="27"/>
    </location>
</feature>
<gene>
    <name evidence="14" type="ORF">GH815_14430</name>
</gene>
<feature type="domain" description="Mechanosensitive ion channel inner membrane" evidence="12">
    <location>
        <begin position="211"/>
        <end position="450"/>
    </location>
</feature>
<feature type="transmembrane region" description="Helical" evidence="8">
    <location>
        <begin position="400"/>
        <end position="423"/>
    </location>
</feature>
<keyword evidence="6 8" id="KW-0472">Membrane</keyword>
<evidence type="ECO:0000259" key="11">
    <source>
        <dbReference type="Pfam" id="PF12607"/>
    </source>
</evidence>
<dbReference type="Pfam" id="PF00924">
    <property type="entry name" value="MS_channel_2nd"/>
    <property type="match status" value="1"/>
</dbReference>
<dbReference type="InterPro" id="IPR011066">
    <property type="entry name" value="MscS_channel_C_sf"/>
</dbReference>
<dbReference type="GO" id="GO:0005886">
    <property type="term" value="C:plasma membrane"/>
    <property type="evidence" value="ECO:0007669"/>
    <property type="project" value="UniProtKB-SubCell"/>
</dbReference>
<evidence type="ECO:0000256" key="5">
    <source>
        <dbReference type="ARBA" id="ARBA00022989"/>
    </source>
</evidence>
<dbReference type="SUPFAM" id="SSF50182">
    <property type="entry name" value="Sm-like ribonucleoproteins"/>
    <property type="match status" value="1"/>
</dbReference>
<dbReference type="InterPro" id="IPR011014">
    <property type="entry name" value="MscS_channel_TM-2"/>
</dbReference>
<evidence type="ECO:0000256" key="7">
    <source>
        <dbReference type="SAM" id="MobiDB-lite"/>
    </source>
</evidence>
<evidence type="ECO:0000259" key="12">
    <source>
        <dbReference type="Pfam" id="PF12794"/>
    </source>
</evidence>
<evidence type="ECO:0000256" key="6">
    <source>
        <dbReference type="ARBA" id="ARBA00023136"/>
    </source>
</evidence>
<dbReference type="InterPro" id="IPR052702">
    <property type="entry name" value="MscS-like_channel"/>
</dbReference>
<organism evidence="14 15">
    <name type="scientific">Rhodovulum strictum</name>
    <dbReference type="NCBI Taxonomy" id="58314"/>
    <lineage>
        <taxon>Bacteria</taxon>
        <taxon>Pseudomonadati</taxon>
        <taxon>Pseudomonadota</taxon>
        <taxon>Alphaproteobacteria</taxon>
        <taxon>Rhodobacterales</taxon>
        <taxon>Paracoccaceae</taxon>
        <taxon>Rhodovulum</taxon>
    </lineage>
</organism>
<keyword evidence="4 8" id="KW-0812">Transmembrane</keyword>
<keyword evidence="15" id="KW-1185">Reference proteome</keyword>
<dbReference type="InterPro" id="IPR022249">
    <property type="entry name" value="DUF3772"/>
</dbReference>
<feature type="transmembrane region" description="Helical" evidence="8">
    <location>
        <begin position="470"/>
        <end position="494"/>
    </location>
</feature>
<accession>A0A844BI01</accession>
<feature type="chain" id="PRO_5032620764" evidence="9">
    <location>
        <begin position="28"/>
        <end position="826"/>
    </location>
</feature>
<dbReference type="PANTHER" id="PTHR30347">
    <property type="entry name" value="POTASSIUM CHANNEL RELATED"/>
    <property type="match status" value="1"/>
</dbReference>
<dbReference type="Gene3D" id="1.10.287.1260">
    <property type="match status" value="1"/>
</dbReference>
<dbReference type="Pfam" id="PF12607">
    <property type="entry name" value="DUF3772"/>
    <property type="match status" value="1"/>
</dbReference>
<dbReference type="SUPFAM" id="SSF82861">
    <property type="entry name" value="Mechanosensitive channel protein MscS (YggB), transmembrane region"/>
    <property type="match status" value="1"/>
</dbReference>
<proteinExistence type="inferred from homology"/>
<dbReference type="Pfam" id="PF21082">
    <property type="entry name" value="MS_channel_3rd"/>
    <property type="match status" value="1"/>
</dbReference>
<feature type="transmembrane region" description="Helical" evidence="8">
    <location>
        <begin position="329"/>
        <end position="348"/>
    </location>
</feature>
<comment type="caution">
    <text evidence="14">The sequence shown here is derived from an EMBL/GenBank/DDBJ whole genome shotgun (WGS) entry which is preliminary data.</text>
</comment>
<feature type="region of interest" description="Disordered" evidence="7">
    <location>
        <begin position="782"/>
        <end position="826"/>
    </location>
</feature>
<dbReference type="InterPro" id="IPR049278">
    <property type="entry name" value="MS_channel_C"/>
</dbReference>
<keyword evidence="3" id="KW-1003">Cell membrane</keyword>
<name>A0A844BI01_9RHOB</name>
<feature type="domain" description="DUF3772" evidence="11">
    <location>
        <begin position="134"/>
        <end position="181"/>
    </location>
</feature>
<dbReference type="OrthoDB" id="9799209at2"/>
<dbReference type="SUPFAM" id="SSF82689">
    <property type="entry name" value="Mechanosensitive channel protein MscS (YggB), C-terminal domain"/>
    <property type="match status" value="1"/>
</dbReference>
<dbReference type="EMBL" id="WJPO01000025">
    <property type="protein sequence ID" value="MRH22189.1"/>
    <property type="molecule type" value="Genomic_DNA"/>
</dbReference>
<feature type="domain" description="Mechanosensitive ion channel MscS" evidence="10">
    <location>
        <begin position="605"/>
        <end position="672"/>
    </location>
</feature>
<feature type="transmembrane region" description="Helical" evidence="8">
    <location>
        <begin position="522"/>
        <end position="539"/>
    </location>
</feature>
<evidence type="ECO:0000256" key="2">
    <source>
        <dbReference type="ARBA" id="ARBA00008017"/>
    </source>
</evidence>
<reference evidence="14 15" key="1">
    <citation type="submission" date="2019-11" db="EMBL/GenBank/DDBJ databases">
        <title>Draft Whole-Genome sequence of the marine photosynthetic bacterium Rhodovulum strictum DSM 11289.</title>
        <authorList>
            <person name="Kyndt J.A."/>
            <person name="Meyer T.E."/>
        </authorList>
    </citation>
    <scope>NUCLEOTIDE SEQUENCE [LARGE SCALE GENOMIC DNA]</scope>
    <source>
        <strain evidence="14 15">DSM 11289</strain>
    </source>
</reference>
<evidence type="ECO:0000256" key="8">
    <source>
        <dbReference type="SAM" id="Phobius"/>
    </source>
</evidence>
<feature type="compositionally biased region" description="Acidic residues" evidence="7">
    <location>
        <begin position="801"/>
        <end position="815"/>
    </location>
</feature>
<evidence type="ECO:0000256" key="1">
    <source>
        <dbReference type="ARBA" id="ARBA00004651"/>
    </source>
</evidence>
<feature type="transmembrane region" description="Helical" evidence="8">
    <location>
        <begin position="435"/>
        <end position="458"/>
    </location>
</feature>
<dbReference type="InterPro" id="IPR010920">
    <property type="entry name" value="LSM_dom_sf"/>
</dbReference>
<evidence type="ECO:0000256" key="9">
    <source>
        <dbReference type="SAM" id="SignalP"/>
    </source>
</evidence>
<evidence type="ECO:0000256" key="3">
    <source>
        <dbReference type="ARBA" id="ARBA00022475"/>
    </source>
</evidence>